<feature type="domain" description="Gcp-like" evidence="1">
    <location>
        <begin position="41"/>
        <end position="166"/>
    </location>
</feature>
<dbReference type="EC" id="2.3.1.234" evidence="2"/>
<dbReference type="Pfam" id="PF00814">
    <property type="entry name" value="TsaD"/>
    <property type="match status" value="1"/>
</dbReference>
<organism evidence="2 3">
    <name type="scientific">Ferviditalea candida</name>
    <dbReference type="NCBI Taxonomy" id="3108399"/>
    <lineage>
        <taxon>Bacteria</taxon>
        <taxon>Bacillati</taxon>
        <taxon>Bacillota</taxon>
        <taxon>Bacilli</taxon>
        <taxon>Bacillales</taxon>
        <taxon>Paenibacillaceae</taxon>
        <taxon>Ferviditalea</taxon>
    </lineage>
</organism>
<protein>
    <submittedName>
        <fullName evidence="2">tRNA (Adenosine(37)-N6)-threonylcarbamoyltransferase complex dimerization subunit type 1 TsaB</fullName>
        <ecNumber evidence="2">2.3.1.234</ecNumber>
    </submittedName>
</protein>
<dbReference type="EMBL" id="JAYJLD010000004">
    <property type="protein sequence ID" value="MEB3100902.1"/>
    <property type="molecule type" value="Genomic_DNA"/>
</dbReference>
<gene>
    <name evidence="2" type="primary">tsaB</name>
    <name evidence="2" type="ORF">VF724_04425</name>
</gene>
<dbReference type="SUPFAM" id="SSF53067">
    <property type="entry name" value="Actin-like ATPase domain"/>
    <property type="match status" value="2"/>
</dbReference>
<dbReference type="InterPro" id="IPR000905">
    <property type="entry name" value="Gcp-like_dom"/>
</dbReference>
<dbReference type="GO" id="GO:0061711">
    <property type="term" value="F:tRNA N(6)-L-threonylcarbamoyladenine synthase activity"/>
    <property type="evidence" value="ECO:0007669"/>
    <property type="project" value="UniProtKB-EC"/>
</dbReference>
<dbReference type="Gene3D" id="3.30.420.40">
    <property type="match status" value="2"/>
</dbReference>
<name>A0ABU5ZEH5_9BACL</name>
<reference evidence="2" key="1">
    <citation type="submission" date="2023-12" db="EMBL/GenBank/DDBJ databases">
        <title>Fervidustalea candida gen. nov., sp. nov., a novel member of the family Paenibacillaceae isolated from a geothermal area.</title>
        <authorList>
            <person name="Li W.-J."/>
            <person name="Jiao J.-Y."/>
            <person name="Chen Y."/>
        </authorList>
    </citation>
    <scope>NUCLEOTIDE SEQUENCE</scope>
    <source>
        <strain evidence="2">SYSU GA230002</strain>
    </source>
</reference>
<evidence type="ECO:0000313" key="3">
    <source>
        <dbReference type="Proteomes" id="UP001310386"/>
    </source>
</evidence>
<dbReference type="InterPro" id="IPR043129">
    <property type="entry name" value="ATPase_NBD"/>
</dbReference>
<dbReference type="NCBIfam" id="TIGR03725">
    <property type="entry name" value="T6A_YeaZ"/>
    <property type="match status" value="1"/>
</dbReference>
<evidence type="ECO:0000259" key="1">
    <source>
        <dbReference type="Pfam" id="PF00814"/>
    </source>
</evidence>
<keyword evidence="3" id="KW-1185">Reference proteome</keyword>
<dbReference type="Proteomes" id="UP001310386">
    <property type="component" value="Unassembled WGS sequence"/>
</dbReference>
<dbReference type="InterPro" id="IPR022496">
    <property type="entry name" value="T6A_TsaB"/>
</dbReference>
<accession>A0ABU5ZEH5</accession>
<comment type="caution">
    <text evidence="2">The sequence shown here is derived from an EMBL/GenBank/DDBJ whole genome shotgun (WGS) entry which is preliminary data.</text>
</comment>
<keyword evidence="2" id="KW-0012">Acyltransferase</keyword>
<dbReference type="RefSeq" id="WP_371753015.1">
    <property type="nucleotide sequence ID" value="NZ_JAYJLD010000004.1"/>
</dbReference>
<dbReference type="CDD" id="cd24032">
    <property type="entry name" value="ASKHA_NBD_TsaB"/>
    <property type="match status" value="1"/>
</dbReference>
<sequence length="257" mass="28383">MEPSNSEQRLEGRLLALDTATSSMTVAVLENGKLLGERNSLAERNHSIRLVPAIGELLQSLGMTMKHIDAVAAGKGPGSYTGVRIGVTVAKTFAWTLSIPLLGISTLETLAYGGFDPALRERGFTQWVVPILDARRGQVYTGLYGDNGSGWVCMKEDGVRKMRDWALELREMLEKHRNEAPPHRILFVGEVEPFTGVIKILALHGKVETADQPVRAYHAGLLALERWKHGEFEAVHSFNPNYTQLAEAEKKLLAKQN</sequence>
<evidence type="ECO:0000313" key="2">
    <source>
        <dbReference type="EMBL" id="MEB3100902.1"/>
    </source>
</evidence>
<keyword evidence="2" id="KW-0808">Transferase</keyword>
<dbReference type="PANTHER" id="PTHR11735:SF11">
    <property type="entry name" value="TRNA THREONYLCARBAMOYLADENOSINE BIOSYNTHESIS PROTEIN TSAB"/>
    <property type="match status" value="1"/>
</dbReference>
<proteinExistence type="predicted"/>
<dbReference type="PANTHER" id="PTHR11735">
    <property type="entry name" value="TRNA N6-ADENOSINE THREONYLCARBAMOYLTRANSFERASE"/>
    <property type="match status" value="1"/>
</dbReference>